<keyword evidence="1" id="KW-0677">Repeat</keyword>
<dbReference type="OrthoDB" id="185373at2759"/>
<dbReference type="InterPro" id="IPR011990">
    <property type="entry name" value="TPR-like_helical_dom_sf"/>
</dbReference>
<dbReference type="Pfam" id="PF01535">
    <property type="entry name" value="PPR"/>
    <property type="match status" value="2"/>
</dbReference>
<dbReference type="PANTHER" id="PTHR47926">
    <property type="entry name" value="PENTATRICOPEPTIDE REPEAT-CONTAINING PROTEIN"/>
    <property type="match status" value="1"/>
</dbReference>
<dbReference type="EMBL" id="MLFT02000012">
    <property type="protein sequence ID" value="PHT32129.1"/>
    <property type="molecule type" value="Genomic_DNA"/>
</dbReference>
<keyword evidence="4" id="KW-1185">Reference proteome</keyword>
<dbReference type="InterPro" id="IPR002885">
    <property type="entry name" value="PPR_rpt"/>
</dbReference>
<name>A0A2G2VGQ8_CAPBA</name>
<feature type="repeat" description="PPR" evidence="2">
    <location>
        <begin position="24"/>
        <end position="58"/>
    </location>
</feature>
<dbReference type="Proteomes" id="UP000224567">
    <property type="component" value="Unassembled WGS sequence"/>
</dbReference>
<dbReference type="PANTHER" id="PTHR47926:SF519">
    <property type="entry name" value="DYW DOMAIN-CONTAINING PROTEIN"/>
    <property type="match status" value="1"/>
</dbReference>
<dbReference type="AlphaFoldDB" id="A0A2G2VGQ8"/>
<evidence type="ECO:0000313" key="3">
    <source>
        <dbReference type="EMBL" id="PHT32129.1"/>
    </source>
</evidence>
<dbReference type="InterPro" id="IPR046960">
    <property type="entry name" value="PPR_At4g14850-like_plant"/>
</dbReference>
<proteinExistence type="predicted"/>
<dbReference type="GO" id="GO:0009451">
    <property type="term" value="P:RNA modification"/>
    <property type="evidence" value="ECO:0007669"/>
    <property type="project" value="InterPro"/>
</dbReference>
<evidence type="ECO:0000313" key="4">
    <source>
        <dbReference type="Proteomes" id="UP000224567"/>
    </source>
</evidence>
<organism evidence="3 4">
    <name type="scientific">Capsicum baccatum</name>
    <name type="common">Peruvian pepper</name>
    <dbReference type="NCBI Taxonomy" id="33114"/>
    <lineage>
        <taxon>Eukaryota</taxon>
        <taxon>Viridiplantae</taxon>
        <taxon>Streptophyta</taxon>
        <taxon>Embryophyta</taxon>
        <taxon>Tracheophyta</taxon>
        <taxon>Spermatophyta</taxon>
        <taxon>Magnoliopsida</taxon>
        <taxon>eudicotyledons</taxon>
        <taxon>Gunneridae</taxon>
        <taxon>Pentapetalae</taxon>
        <taxon>asterids</taxon>
        <taxon>lamiids</taxon>
        <taxon>Solanales</taxon>
        <taxon>Solanaceae</taxon>
        <taxon>Solanoideae</taxon>
        <taxon>Capsiceae</taxon>
        <taxon>Capsicum</taxon>
    </lineage>
</organism>
<evidence type="ECO:0000256" key="2">
    <source>
        <dbReference type="PROSITE-ProRule" id="PRU00708"/>
    </source>
</evidence>
<dbReference type="STRING" id="33114.A0A2G2VGQ8"/>
<sequence>MCRPPKMSSKDKMAIYPVSIVVKNTLSWNMLISLHIQTGQVDLTLAQFEQMNARDIVSWNTMITGYNKHVFNILALNLFSKMLEESSLEPDRYTLASGLSACANLGELNVGKQIHARLIITEFDMSGAVGNSLICMYSQCGGVLKKIVSSGIHPQP</sequence>
<reference evidence="4" key="2">
    <citation type="journal article" date="2017" name="J. Anim. Genet.">
        <title>Multiple reference genome sequences of hot pepper reveal the massive evolution of plant disease resistance genes by retroduplication.</title>
        <authorList>
            <person name="Kim S."/>
            <person name="Park J."/>
            <person name="Yeom S.-I."/>
            <person name="Kim Y.-M."/>
            <person name="Seo E."/>
            <person name="Kim K.-T."/>
            <person name="Kim M.-S."/>
            <person name="Lee J.M."/>
            <person name="Cheong K."/>
            <person name="Shin H.-S."/>
            <person name="Kim S.-B."/>
            <person name="Han K."/>
            <person name="Lee J."/>
            <person name="Park M."/>
            <person name="Lee H.-A."/>
            <person name="Lee H.-Y."/>
            <person name="Lee Y."/>
            <person name="Oh S."/>
            <person name="Lee J.H."/>
            <person name="Choi E."/>
            <person name="Choi E."/>
            <person name="Lee S.E."/>
            <person name="Jeon J."/>
            <person name="Kim H."/>
            <person name="Choi G."/>
            <person name="Song H."/>
            <person name="Lee J."/>
            <person name="Lee S.-C."/>
            <person name="Kwon J.-K."/>
            <person name="Lee H.-Y."/>
            <person name="Koo N."/>
            <person name="Hong Y."/>
            <person name="Kim R.W."/>
            <person name="Kang W.-H."/>
            <person name="Huh J.H."/>
            <person name="Kang B.-C."/>
            <person name="Yang T.-J."/>
            <person name="Lee Y.-H."/>
            <person name="Bennetzen J.L."/>
            <person name="Choi D."/>
        </authorList>
    </citation>
    <scope>NUCLEOTIDE SEQUENCE [LARGE SCALE GENOMIC DNA]</scope>
    <source>
        <strain evidence="4">cv. PBC81</strain>
    </source>
</reference>
<evidence type="ECO:0000256" key="1">
    <source>
        <dbReference type="ARBA" id="ARBA00022737"/>
    </source>
</evidence>
<comment type="caution">
    <text evidence="3">The sequence shown here is derived from an EMBL/GenBank/DDBJ whole genome shotgun (WGS) entry which is preliminary data.</text>
</comment>
<accession>A0A2G2VGQ8</accession>
<dbReference type="GO" id="GO:0003723">
    <property type="term" value="F:RNA binding"/>
    <property type="evidence" value="ECO:0007669"/>
    <property type="project" value="InterPro"/>
</dbReference>
<dbReference type="PROSITE" id="PS51375">
    <property type="entry name" value="PPR"/>
    <property type="match status" value="1"/>
</dbReference>
<reference evidence="3 4" key="1">
    <citation type="journal article" date="2017" name="Genome Biol.">
        <title>New reference genome sequences of hot pepper reveal the massive evolution of plant disease-resistance genes by retroduplication.</title>
        <authorList>
            <person name="Kim S."/>
            <person name="Park J."/>
            <person name="Yeom S.I."/>
            <person name="Kim Y.M."/>
            <person name="Seo E."/>
            <person name="Kim K.T."/>
            <person name="Kim M.S."/>
            <person name="Lee J.M."/>
            <person name="Cheong K."/>
            <person name="Shin H.S."/>
            <person name="Kim S.B."/>
            <person name="Han K."/>
            <person name="Lee J."/>
            <person name="Park M."/>
            <person name="Lee H.A."/>
            <person name="Lee H.Y."/>
            <person name="Lee Y."/>
            <person name="Oh S."/>
            <person name="Lee J.H."/>
            <person name="Choi E."/>
            <person name="Choi E."/>
            <person name="Lee S.E."/>
            <person name="Jeon J."/>
            <person name="Kim H."/>
            <person name="Choi G."/>
            <person name="Song H."/>
            <person name="Lee J."/>
            <person name="Lee S.C."/>
            <person name="Kwon J.K."/>
            <person name="Lee H.Y."/>
            <person name="Koo N."/>
            <person name="Hong Y."/>
            <person name="Kim R.W."/>
            <person name="Kang W.H."/>
            <person name="Huh J.H."/>
            <person name="Kang B.C."/>
            <person name="Yang T.J."/>
            <person name="Lee Y.H."/>
            <person name="Bennetzen J.L."/>
            <person name="Choi D."/>
        </authorList>
    </citation>
    <scope>NUCLEOTIDE SEQUENCE [LARGE SCALE GENOMIC DNA]</scope>
    <source>
        <strain evidence="4">cv. PBC81</strain>
    </source>
</reference>
<protein>
    <submittedName>
        <fullName evidence="3">Pentatricopeptide repeat-containing protein</fullName>
    </submittedName>
</protein>
<gene>
    <name evidence="3" type="ORF">CQW23_28466</name>
</gene>
<dbReference type="Gene3D" id="1.25.40.10">
    <property type="entry name" value="Tetratricopeptide repeat domain"/>
    <property type="match status" value="1"/>
</dbReference>